<protein>
    <submittedName>
        <fullName evidence="12">Cytochrome b5 type B (outer mitochondrial membrane)</fullName>
    </submittedName>
    <submittedName>
        <fullName evidence="11">Hypothetical LOC496418</fullName>
    </submittedName>
</protein>
<reference evidence="12" key="3">
    <citation type="submission" date="2011-06" db="UniProtKB">
        <authorList>
            <consortium name="Ensembl"/>
        </authorList>
    </citation>
    <scope>IDENTIFICATION</scope>
</reference>
<dbReference type="Xenbase" id="XB-GENE-1016087">
    <property type="gene designation" value="cyb5b"/>
</dbReference>
<dbReference type="Ensembl" id="ENSXETT00000038708">
    <property type="protein sequence ID" value="ENSXETP00000038708"/>
    <property type="gene ID" value="ENSXETG00000017858"/>
</dbReference>
<dbReference type="SMART" id="SM01117">
    <property type="entry name" value="Cyt-b5"/>
    <property type="match status" value="1"/>
</dbReference>
<dbReference type="InterPro" id="IPR001199">
    <property type="entry name" value="Cyt_B5-like_heme/steroid-bd"/>
</dbReference>
<keyword evidence="2 9" id="KW-0349">Heme</keyword>
<dbReference type="PaxDb" id="8364-ENSXETP00000038708"/>
<accession>F6WBG7</accession>
<feature type="transmembrane region" description="Helical" evidence="9">
    <location>
        <begin position="114"/>
        <end position="134"/>
    </location>
</feature>
<keyword evidence="6 9" id="KW-0408">Iron</keyword>
<evidence type="ECO:0000256" key="7">
    <source>
        <dbReference type="ARBA" id="ARBA00023136"/>
    </source>
</evidence>
<dbReference type="HOGENOM" id="CLU_102602_3_3_1"/>
<dbReference type="InterPro" id="IPR018506">
    <property type="entry name" value="Cyt_B5_heme-BS"/>
</dbReference>
<dbReference type="Bgee" id="ENSXETG00000017858">
    <property type="expression patterns" value="Expressed in brain and 15 other cell types or tissues"/>
</dbReference>
<reference evidence="11" key="1">
    <citation type="submission" date="2004-09" db="EMBL/GenBank/DDBJ databases">
        <authorList>
            <consortium name="NIH - Xenopus Gene Collection (XGC) project"/>
        </authorList>
    </citation>
    <scope>NUCLEOTIDE SEQUENCE [LARGE SCALE MRNA]</scope>
    <source>
        <tissue evidence="11">Whole body</tissue>
    </source>
</reference>
<evidence type="ECO:0000256" key="6">
    <source>
        <dbReference type="ARBA" id="ARBA00023004"/>
    </source>
</evidence>
<comment type="similarity">
    <text evidence="8 9">Belongs to the cytochrome b5 family.</text>
</comment>
<dbReference type="SUPFAM" id="SSF55856">
    <property type="entry name" value="Cytochrome b5-like heme/steroid binding domain"/>
    <property type="match status" value="1"/>
</dbReference>
<evidence type="ECO:0000259" key="10">
    <source>
        <dbReference type="PROSITE" id="PS50255"/>
    </source>
</evidence>
<dbReference type="Pfam" id="PF00173">
    <property type="entry name" value="Cyt-b5"/>
    <property type="match status" value="1"/>
</dbReference>
<dbReference type="EMBL" id="BC082722">
    <property type="protein sequence ID" value="AAH82722.1"/>
    <property type="molecule type" value="mRNA"/>
</dbReference>
<keyword evidence="4 9" id="KW-0479">Metal-binding</keyword>
<evidence type="ECO:0000256" key="8">
    <source>
        <dbReference type="ARBA" id="ARBA00038168"/>
    </source>
</evidence>
<keyword evidence="9" id="KW-1133">Transmembrane helix</keyword>
<evidence type="ECO:0000313" key="11">
    <source>
        <dbReference type="EMBL" id="AAH82722.1"/>
    </source>
</evidence>
<organism evidence="11">
    <name type="scientific">Xenopus tropicalis</name>
    <name type="common">Western clawed frog</name>
    <name type="synonym">Silurana tropicalis</name>
    <dbReference type="NCBI Taxonomy" id="8364"/>
    <lineage>
        <taxon>Eukaryota</taxon>
        <taxon>Metazoa</taxon>
        <taxon>Chordata</taxon>
        <taxon>Craniata</taxon>
        <taxon>Vertebrata</taxon>
        <taxon>Euteleostomi</taxon>
        <taxon>Amphibia</taxon>
        <taxon>Batrachia</taxon>
        <taxon>Anura</taxon>
        <taxon>Pipoidea</taxon>
        <taxon>Pipidae</taxon>
        <taxon>Xenopodinae</taxon>
        <taxon>Xenopus</taxon>
        <taxon>Silurana</taxon>
    </lineage>
</organism>
<dbReference type="GO" id="GO:0016020">
    <property type="term" value="C:membrane"/>
    <property type="evidence" value="ECO:0007669"/>
    <property type="project" value="UniProtKB-SubCell"/>
</dbReference>
<keyword evidence="3 9" id="KW-0812">Transmembrane</keyword>
<dbReference type="InterPro" id="IPR036400">
    <property type="entry name" value="Cyt_B5-like_heme/steroid_sf"/>
</dbReference>
<dbReference type="PRINTS" id="PR00363">
    <property type="entry name" value="CYTOCHROMEB5"/>
</dbReference>
<reference evidence="12" key="2">
    <citation type="journal article" date="2010" name="Science">
        <title>The genome of the Western clawed frog Xenopus tropicalis.</title>
        <authorList>
            <person name="Hellsten U."/>
            <person name="Harland R.M."/>
            <person name="Gilchrist M.J."/>
            <person name="Hendrix D."/>
            <person name="Jurka J."/>
            <person name="Kapitonov V."/>
            <person name="Ovcharenko I."/>
            <person name="Putnam N.H."/>
            <person name="Shu S."/>
            <person name="Taher L."/>
            <person name="Blitz I.L."/>
            <person name="Blumberg B."/>
            <person name="Dichmann D.S."/>
            <person name="Dubchak I."/>
            <person name="Amaya E."/>
            <person name="Detter J.C."/>
            <person name="Fletcher R."/>
            <person name="Gerhard D.S."/>
            <person name="Goodstein D."/>
            <person name="Graves T."/>
            <person name="Grigoriev I.V."/>
            <person name="Grimwood J."/>
            <person name="Kawashima T."/>
            <person name="Lindquist E."/>
            <person name="Lucas S.M."/>
            <person name="Mead P.E."/>
            <person name="Mitros T."/>
            <person name="Ogino H."/>
            <person name="Ohta Y."/>
            <person name="Poliakov A.V."/>
            <person name="Pollet N."/>
            <person name="Robert J."/>
            <person name="Salamov A."/>
            <person name="Sater A.K."/>
            <person name="Schmutz J."/>
            <person name="Terry A."/>
            <person name="Vize P.D."/>
            <person name="Warren W.C."/>
            <person name="Wells D."/>
            <person name="Wills A."/>
            <person name="Wilson R.K."/>
            <person name="Zimmerman L.B."/>
            <person name="Zorn A.M."/>
            <person name="Grainger R."/>
            <person name="Grammer T."/>
            <person name="Khokha M.K."/>
            <person name="Richardson P.M."/>
            <person name="Rokhsar D.S."/>
        </authorList>
    </citation>
    <scope>NUCLEOTIDE SEQUENCE [LARGE SCALE GENOMIC DNA]</scope>
    <source>
        <strain evidence="12">Nigerian</strain>
    </source>
</reference>
<dbReference type="FunFam" id="3.10.120.10:FF:000002">
    <property type="entry name" value="Cytochrome b5 type B"/>
    <property type="match status" value="1"/>
</dbReference>
<comment type="subcellular location">
    <subcellularLocation>
        <location evidence="1">Membrane</location>
    </subcellularLocation>
</comment>
<keyword evidence="5" id="KW-0813">Transport</keyword>
<evidence type="ECO:0000256" key="3">
    <source>
        <dbReference type="ARBA" id="ARBA00022692"/>
    </source>
</evidence>
<dbReference type="GO" id="GO:0046872">
    <property type="term" value="F:metal ion binding"/>
    <property type="evidence" value="ECO:0007669"/>
    <property type="project" value="UniProtKB-UniRule"/>
</dbReference>
<keyword evidence="7 9" id="KW-0472">Membrane</keyword>
<evidence type="ECO:0000313" key="12">
    <source>
        <dbReference type="Ensembl" id="ENSXETP00000038708"/>
    </source>
</evidence>
<dbReference type="Gene3D" id="3.10.120.10">
    <property type="entry name" value="Cytochrome b5-like heme/steroid binding domain"/>
    <property type="match status" value="1"/>
</dbReference>
<evidence type="ECO:0000256" key="4">
    <source>
        <dbReference type="ARBA" id="ARBA00022723"/>
    </source>
</evidence>
<feature type="domain" description="Cytochrome b5 heme-binding" evidence="10">
    <location>
        <begin position="14"/>
        <end position="90"/>
    </location>
</feature>
<dbReference type="GO" id="GO:0020037">
    <property type="term" value="F:heme binding"/>
    <property type="evidence" value="ECO:0007669"/>
    <property type="project" value="UniProtKB-UniRule"/>
</dbReference>
<sequence length="141" mass="15984">MAQDGDKQSEEPQVTLYTLEDVRKRNTAKEIWLVIHDRVYDITKFVEEHPGGEEVLFEQAGADATESFEDVGHSIDAREMLNQYYIGDLHPDDCKNQGKKDVLLTTSSSTSSSWSSWLIPAVAVVILGFMYRFYTVDSRSS</sequence>
<dbReference type="PANTHER" id="PTHR19359">
    <property type="entry name" value="CYTOCHROME B5"/>
    <property type="match status" value="1"/>
</dbReference>
<gene>
    <name evidence="12" type="primary">cyb5b</name>
    <name evidence="11" type="synonym">LOC496418</name>
</gene>
<dbReference type="STRING" id="8364.ENSXETP00000038708"/>
<dbReference type="InterPro" id="IPR050668">
    <property type="entry name" value="Cytochrome_b5"/>
</dbReference>
<keyword evidence="5" id="KW-0249">Electron transport</keyword>
<dbReference type="GeneTree" id="ENSGT00940000155584"/>
<dbReference type="PANTHER" id="PTHR19359:SF95">
    <property type="entry name" value="CYTOCHROME B5 TYPE B"/>
    <property type="match status" value="1"/>
</dbReference>
<name>Q640A8_XENTR</name>
<evidence type="ECO:0000256" key="9">
    <source>
        <dbReference type="RuleBase" id="RU362121"/>
    </source>
</evidence>
<evidence type="ECO:0000256" key="1">
    <source>
        <dbReference type="ARBA" id="ARBA00004370"/>
    </source>
</evidence>
<dbReference type="ExpressionAtlas" id="Q640A8">
    <property type="expression patterns" value="baseline and differential"/>
</dbReference>
<accession>Q640A8</accession>
<evidence type="ECO:0000256" key="5">
    <source>
        <dbReference type="ARBA" id="ARBA00022982"/>
    </source>
</evidence>
<proteinExistence type="evidence at transcript level"/>
<dbReference type="eggNOG" id="KOG0537">
    <property type="taxonomic scope" value="Eukaryota"/>
</dbReference>
<dbReference type="PROSITE" id="PS00191">
    <property type="entry name" value="CYTOCHROME_B5_1"/>
    <property type="match status" value="1"/>
</dbReference>
<dbReference type="PROSITE" id="PS50255">
    <property type="entry name" value="CYTOCHROME_B5_2"/>
    <property type="match status" value="1"/>
</dbReference>
<evidence type="ECO:0000256" key="2">
    <source>
        <dbReference type="ARBA" id="ARBA00022617"/>
    </source>
</evidence>
<dbReference type="AlphaFoldDB" id="Q640A8"/>